<protein>
    <submittedName>
        <fullName evidence="4">Fasciclin domain-containing protein</fullName>
    </submittedName>
</protein>
<gene>
    <name evidence="4" type="ORF">ABOD76_17300</name>
</gene>
<dbReference type="PANTHER" id="PTHR10900:SF77">
    <property type="entry name" value="FI19380P1"/>
    <property type="match status" value="1"/>
</dbReference>
<dbReference type="EMBL" id="CP158299">
    <property type="protein sequence ID" value="XBV85178.1"/>
    <property type="molecule type" value="Genomic_DNA"/>
</dbReference>
<evidence type="ECO:0000256" key="2">
    <source>
        <dbReference type="SAM" id="SignalP"/>
    </source>
</evidence>
<accession>A0AAU7U9X5</accession>
<dbReference type="PROSITE" id="PS50213">
    <property type="entry name" value="FAS1"/>
    <property type="match status" value="3"/>
</dbReference>
<reference evidence="4" key="1">
    <citation type="submission" date="2024-06" db="EMBL/GenBank/DDBJ databases">
        <title>Draft Genome Sequence of Deinococcus sonorensis Type Strain KR-87, a Biofilm Producing Representative of the Genus Deinococcus.</title>
        <authorList>
            <person name="Boren L.S."/>
            <person name="Grosso R.A."/>
            <person name="Hugenberg-Cox A.N."/>
            <person name="Hill J.T.E."/>
            <person name="Albert C.M."/>
            <person name="Tuohy J.M."/>
        </authorList>
    </citation>
    <scope>NUCLEOTIDE SEQUENCE</scope>
    <source>
        <strain evidence="4">KR-87</strain>
    </source>
</reference>
<proteinExistence type="predicted"/>
<keyword evidence="2" id="KW-0732">Signal</keyword>
<name>A0AAU7U9X5_9DEIO</name>
<evidence type="ECO:0000259" key="3">
    <source>
        <dbReference type="PROSITE" id="PS50213"/>
    </source>
</evidence>
<dbReference type="InterPro" id="IPR000782">
    <property type="entry name" value="FAS1_domain"/>
</dbReference>
<dbReference type="InterPro" id="IPR050904">
    <property type="entry name" value="Adhesion/Biosynth-related"/>
</dbReference>
<feature type="region of interest" description="Disordered" evidence="1">
    <location>
        <begin position="440"/>
        <end position="506"/>
    </location>
</feature>
<feature type="compositionally biased region" description="Low complexity" evidence="1">
    <location>
        <begin position="217"/>
        <end position="295"/>
    </location>
</feature>
<evidence type="ECO:0000313" key="4">
    <source>
        <dbReference type="EMBL" id="XBV85178.1"/>
    </source>
</evidence>
<dbReference type="PANTHER" id="PTHR10900">
    <property type="entry name" value="PERIOSTIN-RELATED"/>
    <property type="match status" value="1"/>
</dbReference>
<dbReference type="FunFam" id="2.30.180.10:FF:000014">
    <property type="entry name" value="Stabilin 1"/>
    <property type="match status" value="1"/>
</dbReference>
<feature type="signal peptide" evidence="2">
    <location>
        <begin position="1"/>
        <end position="20"/>
    </location>
</feature>
<dbReference type="KEGG" id="dsc:ABOD76_17300"/>
<dbReference type="FunFam" id="2.30.180.10:FF:000003">
    <property type="entry name" value="periostin isoform X1"/>
    <property type="match status" value="1"/>
</dbReference>
<dbReference type="AlphaFoldDB" id="A0AAU7U9X5"/>
<evidence type="ECO:0000256" key="1">
    <source>
        <dbReference type="SAM" id="MobiDB-lite"/>
    </source>
</evidence>
<organism evidence="4">
    <name type="scientific">Deinococcus sonorensis KR-87</name>
    <dbReference type="NCBI Taxonomy" id="694439"/>
    <lineage>
        <taxon>Bacteria</taxon>
        <taxon>Thermotogati</taxon>
        <taxon>Deinococcota</taxon>
        <taxon>Deinococci</taxon>
        <taxon>Deinococcales</taxon>
        <taxon>Deinococcaceae</taxon>
        <taxon>Deinococcus</taxon>
    </lineage>
</organism>
<feature type="domain" description="FAS1" evidence="3">
    <location>
        <begin position="36"/>
        <end position="165"/>
    </location>
</feature>
<dbReference type="GO" id="GO:0005615">
    <property type="term" value="C:extracellular space"/>
    <property type="evidence" value="ECO:0007669"/>
    <property type="project" value="TreeGrafter"/>
</dbReference>
<feature type="region of interest" description="Disordered" evidence="1">
    <location>
        <begin position="175"/>
        <end position="295"/>
    </location>
</feature>
<feature type="compositionally biased region" description="Low complexity" evidence="1">
    <location>
        <begin position="191"/>
        <end position="202"/>
    </location>
</feature>
<dbReference type="SUPFAM" id="SSF82153">
    <property type="entry name" value="FAS1 domain"/>
    <property type="match status" value="3"/>
</dbReference>
<dbReference type="FunFam" id="2.30.180.10:FF:000032">
    <property type="entry name" value="Fasciclin domain-containing protein, putative"/>
    <property type="match status" value="1"/>
</dbReference>
<dbReference type="Gene3D" id="2.30.180.10">
    <property type="entry name" value="FAS1 domain"/>
    <property type="match status" value="3"/>
</dbReference>
<dbReference type="InterPro" id="IPR036378">
    <property type="entry name" value="FAS1_dom_sf"/>
</dbReference>
<dbReference type="Pfam" id="PF02469">
    <property type="entry name" value="Fasciclin"/>
    <property type="match status" value="3"/>
</dbReference>
<sequence length="647" mass="64102">MKKSIALLSLGLMFGNAALAGGAGGPTTAAPAATTCRTIADLIMNDPQFSTLLTAVQATGLTETLQGGSYTVFAPTDAAFAKLPSDALSNLFNDPDQLKSILLYHVLPGKVNATQVKVLKSAKTANGATVSVSTMGSKVMINNATVTRANVLACNGIVHVIDTVLMPPMATVTPAPAATTTPATPEPAPAAAPAATTPSAPAGISVADIPVTPLSGATTASTTDTSTTTDTTTPSAPADTTTTDTTATDTTTTTDATTDTTTTDATTTDTTTTDATTTEATTTDTSADASATTTDETASNTVYDVIASDERFSTLAGLISDAGLDETLMTGDYTIFAPTNEAFDKVDPDTLAVIASDPALLKQILLYHVVAGKVPASQVATSTQLTSAEGSSLSVMASGSSVMVGTANVTATDIASSNGVIHAIDAVLIPSDVTIPAPPAVAADTSTTDAAATPSTPATTDAAATPSTPATTDAAAATPSTPATTDATTPSAPAAAATPAAPATATPAATSTVAQLISTDPRFSTLNGLLQQSGLAATLGGAGPFTVFAPTNDAFAKLTPTQLSDLTSNPTALARVLSYHVVSGSFTASDAAAQGVRTTTSDNAPLQLVSSGGNFMIGSAMITQADIPASNGYIDAIDTVLMPPALP</sequence>
<feature type="domain" description="FAS1" evidence="3">
    <location>
        <begin position="299"/>
        <end position="428"/>
    </location>
</feature>
<dbReference type="RefSeq" id="WP_350243215.1">
    <property type="nucleotide sequence ID" value="NZ_CP158299.1"/>
</dbReference>
<feature type="domain" description="FAS1" evidence="3">
    <location>
        <begin position="510"/>
        <end position="641"/>
    </location>
</feature>
<feature type="chain" id="PRO_5043324892" evidence="2">
    <location>
        <begin position="21"/>
        <end position="647"/>
    </location>
</feature>
<dbReference type="SMART" id="SM00554">
    <property type="entry name" value="FAS1"/>
    <property type="match status" value="3"/>
</dbReference>